<dbReference type="PROSITE" id="PS50977">
    <property type="entry name" value="HTH_TETR_2"/>
    <property type="match status" value="1"/>
</dbReference>
<dbReference type="PANTHER" id="PTHR30055:SF223">
    <property type="entry name" value="HTH-TYPE TRANSCRIPTIONAL REGULATOR UIDR"/>
    <property type="match status" value="1"/>
</dbReference>
<gene>
    <name evidence="4" type="ORF">LPC04_04400</name>
</gene>
<dbReference type="PRINTS" id="PR00455">
    <property type="entry name" value="HTHTETR"/>
</dbReference>
<accession>A0A9X1YGD8</accession>
<dbReference type="EMBL" id="JAJLJH010000001">
    <property type="protein sequence ID" value="MCK9684945.1"/>
    <property type="molecule type" value="Genomic_DNA"/>
</dbReference>
<evidence type="ECO:0000256" key="1">
    <source>
        <dbReference type="ARBA" id="ARBA00023125"/>
    </source>
</evidence>
<organism evidence="4 5">
    <name type="scientific">Scleromatobacter humisilvae</name>
    <dbReference type="NCBI Taxonomy" id="2897159"/>
    <lineage>
        <taxon>Bacteria</taxon>
        <taxon>Pseudomonadati</taxon>
        <taxon>Pseudomonadota</taxon>
        <taxon>Betaproteobacteria</taxon>
        <taxon>Burkholderiales</taxon>
        <taxon>Sphaerotilaceae</taxon>
        <taxon>Scleromatobacter</taxon>
    </lineage>
</organism>
<keyword evidence="1 2" id="KW-0238">DNA-binding</keyword>
<sequence>MAAPRESVDNPLRKTPSQTRAMRTVDTLFEAATRILASEGEAGFTTNRIAERAGFSIGTLYQYFPSKEAIVVALVRRHRDRVLRELDVMLERAVAGEYGAEHALRLYLRHIVDAFGRGQKAQRLLARLGWQLDAPAAIVAAMDDGAERIRSGIARLNDPELPVPDEPTLYMLTRAVIGAVRSAAVEESAMLDDPRFEEALFRMVWGLVHRPAAGG</sequence>
<reference evidence="4" key="1">
    <citation type="submission" date="2021-11" db="EMBL/GenBank/DDBJ databases">
        <title>BS-T2-15 a new species belonging to the Comamonadaceae family isolated from the soil of a French oak forest.</title>
        <authorList>
            <person name="Mieszkin S."/>
            <person name="Alain K."/>
        </authorList>
    </citation>
    <scope>NUCLEOTIDE SEQUENCE</scope>
    <source>
        <strain evidence="4">BS-T2-15</strain>
    </source>
</reference>
<dbReference type="Gene3D" id="1.10.357.10">
    <property type="entry name" value="Tetracycline Repressor, domain 2"/>
    <property type="match status" value="1"/>
</dbReference>
<evidence type="ECO:0000256" key="2">
    <source>
        <dbReference type="PROSITE-ProRule" id="PRU00335"/>
    </source>
</evidence>
<keyword evidence="5" id="KW-1185">Reference proteome</keyword>
<evidence type="ECO:0000259" key="3">
    <source>
        <dbReference type="PROSITE" id="PS50977"/>
    </source>
</evidence>
<name>A0A9X1YGD8_9BURK</name>
<dbReference type="InterPro" id="IPR050109">
    <property type="entry name" value="HTH-type_TetR-like_transc_reg"/>
</dbReference>
<protein>
    <submittedName>
        <fullName evidence="4">TetR/AcrR family transcriptional regulator</fullName>
    </submittedName>
</protein>
<dbReference type="InterPro" id="IPR001647">
    <property type="entry name" value="HTH_TetR"/>
</dbReference>
<dbReference type="GO" id="GO:0003700">
    <property type="term" value="F:DNA-binding transcription factor activity"/>
    <property type="evidence" value="ECO:0007669"/>
    <property type="project" value="TreeGrafter"/>
</dbReference>
<feature type="DNA-binding region" description="H-T-H motif" evidence="2">
    <location>
        <begin position="45"/>
        <end position="64"/>
    </location>
</feature>
<dbReference type="GO" id="GO:0000976">
    <property type="term" value="F:transcription cis-regulatory region binding"/>
    <property type="evidence" value="ECO:0007669"/>
    <property type="project" value="TreeGrafter"/>
</dbReference>
<dbReference type="AlphaFoldDB" id="A0A9X1YGD8"/>
<comment type="caution">
    <text evidence="4">The sequence shown here is derived from an EMBL/GenBank/DDBJ whole genome shotgun (WGS) entry which is preliminary data.</text>
</comment>
<dbReference type="SUPFAM" id="SSF46689">
    <property type="entry name" value="Homeodomain-like"/>
    <property type="match status" value="1"/>
</dbReference>
<dbReference type="InterPro" id="IPR009057">
    <property type="entry name" value="Homeodomain-like_sf"/>
</dbReference>
<dbReference type="Pfam" id="PF00440">
    <property type="entry name" value="TetR_N"/>
    <property type="match status" value="1"/>
</dbReference>
<dbReference type="Proteomes" id="UP001139353">
    <property type="component" value="Unassembled WGS sequence"/>
</dbReference>
<proteinExistence type="predicted"/>
<dbReference type="PANTHER" id="PTHR30055">
    <property type="entry name" value="HTH-TYPE TRANSCRIPTIONAL REGULATOR RUTR"/>
    <property type="match status" value="1"/>
</dbReference>
<dbReference type="RefSeq" id="WP_275680966.1">
    <property type="nucleotide sequence ID" value="NZ_JAJLJH010000001.1"/>
</dbReference>
<evidence type="ECO:0000313" key="5">
    <source>
        <dbReference type="Proteomes" id="UP001139353"/>
    </source>
</evidence>
<feature type="domain" description="HTH tetR-type" evidence="3">
    <location>
        <begin position="22"/>
        <end position="82"/>
    </location>
</feature>
<evidence type="ECO:0000313" key="4">
    <source>
        <dbReference type="EMBL" id="MCK9684945.1"/>
    </source>
</evidence>